<dbReference type="InterPro" id="IPR036457">
    <property type="entry name" value="PPM-type-like_dom_sf"/>
</dbReference>
<reference evidence="2" key="1">
    <citation type="submission" date="2020-08" db="EMBL/GenBank/DDBJ databases">
        <title>Whole genome shotgun sequence of Polymorphospora rubra NBRC 101157.</title>
        <authorList>
            <person name="Komaki H."/>
            <person name="Tamura T."/>
        </authorList>
    </citation>
    <scope>NUCLEOTIDE SEQUENCE</scope>
    <source>
        <strain evidence="2">NBRC 101157</strain>
    </source>
</reference>
<dbReference type="InterPro" id="IPR001932">
    <property type="entry name" value="PPM-type_phosphatase-like_dom"/>
</dbReference>
<keyword evidence="3" id="KW-1185">Reference proteome</keyword>
<dbReference type="KEGG" id="pry:Prubr_32730"/>
<protein>
    <recommendedName>
        <fullName evidence="1">PPM-type phosphatase domain-containing protein</fullName>
    </recommendedName>
</protein>
<name>A0A810MYS3_9ACTN</name>
<proteinExistence type="predicted"/>
<gene>
    <name evidence="2" type="ORF">Prubr_32730</name>
</gene>
<organism evidence="2 3">
    <name type="scientific">Polymorphospora rubra</name>
    <dbReference type="NCBI Taxonomy" id="338584"/>
    <lineage>
        <taxon>Bacteria</taxon>
        <taxon>Bacillati</taxon>
        <taxon>Actinomycetota</taxon>
        <taxon>Actinomycetes</taxon>
        <taxon>Micromonosporales</taxon>
        <taxon>Micromonosporaceae</taxon>
        <taxon>Polymorphospora</taxon>
    </lineage>
</organism>
<dbReference type="EMBL" id="AP023359">
    <property type="protein sequence ID" value="BCJ66252.1"/>
    <property type="molecule type" value="Genomic_DNA"/>
</dbReference>
<dbReference type="Gene3D" id="3.60.40.10">
    <property type="entry name" value="PPM-type phosphatase domain"/>
    <property type="match status" value="1"/>
</dbReference>
<accession>A0A810MYS3</accession>
<dbReference type="SUPFAM" id="SSF81606">
    <property type="entry name" value="PP2C-like"/>
    <property type="match status" value="1"/>
</dbReference>
<dbReference type="RefSeq" id="WP_212826233.1">
    <property type="nucleotide sequence ID" value="NZ_AP023359.1"/>
</dbReference>
<dbReference type="AlphaFoldDB" id="A0A810MYS3"/>
<feature type="domain" description="PPM-type phosphatase" evidence="1">
    <location>
        <begin position="19"/>
        <end position="219"/>
    </location>
</feature>
<dbReference type="Pfam" id="PF13672">
    <property type="entry name" value="PP2C_2"/>
    <property type="match status" value="1"/>
</dbReference>
<sequence>MQPPRTRVAAIRTAERSGRDRPSEDRIFTTANAVILLDGASQPDASNHDGGWYADTLGHELHQRLSAEPHGDLAALLADAIAVVAERHELTPGAAPSATVSIVRWDEHAVDVLVLGDSPVTALTRSGTIHLVRDDRLKGVGLAQRQQLAASAGFGFDDHDQWRRLVDAERAQRNQPGGYWIGEAAPEAASHAYRARWDRDDLVAVLVMTDGVSVGVDRYGVPPDWPSAFTLTQDDPARLVELVHDTEATDPDGLRWPRSKRHDDKAVAFIRFRAASTTLQTW</sequence>
<evidence type="ECO:0000313" key="2">
    <source>
        <dbReference type="EMBL" id="BCJ66252.1"/>
    </source>
</evidence>
<evidence type="ECO:0000313" key="3">
    <source>
        <dbReference type="Proteomes" id="UP000680866"/>
    </source>
</evidence>
<evidence type="ECO:0000259" key="1">
    <source>
        <dbReference type="Pfam" id="PF13672"/>
    </source>
</evidence>
<dbReference type="Proteomes" id="UP000680866">
    <property type="component" value="Chromosome"/>
</dbReference>